<evidence type="ECO:0000313" key="1">
    <source>
        <dbReference type="EMBL" id="KLN34574.1"/>
    </source>
</evidence>
<accession>A0A0H2KRZ8</accession>
<evidence type="ECO:0008006" key="3">
    <source>
        <dbReference type="Google" id="ProtNLM"/>
    </source>
</evidence>
<gene>
    <name evidence="1" type="ORF">FB00_11240</name>
</gene>
<reference evidence="1 2" key="1">
    <citation type="submission" date="2014-05" db="EMBL/GenBank/DDBJ databases">
        <title>Cellulosimicrobium funkei U11 genome.</title>
        <authorList>
            <person name="Hu C."/>
            <person name="Gong Y."/>
            <person name="Wan W."/>
            <person name="Jiang M."/>
        </authorList>
    </citation>
    <scope>NUCLEOTIDE SEQUENCE [LARGE SCALE GENOMIC DNA]</scope>
    <source>
        <strain evidence="1 2">U11</strain>
    </source>
</reference>
<keyword evidence="2" id="KW-1185">Reference proteome</keyword>
<dbReference type="STRING" id="264251.FB00_11240"/>
<sequence>MFPDDGFIGWVPDFEYVYRLWPEAARMDEFELGSYLVAAVQQCAAFVGIPADYEGPELEERHLMAQVMQARALWRSGKAGDADQVGPDGFTVTVFPMDWTVKDLLRPKRPGSFYFGARS</sequence>
<organism evidence="1 2">
    <name type="scientific">Cellulosimicrobium funkei</name>
    <dbReference type="NCBI Taxonomy" id="264251"/>
    <lineage>
        <taxon>Bacteria</taxon>
        <taxon>Bacillati</taxon>
        <taxon>Actinomycetota</taxon>
        <taxon>Actinomycetes</taxon>
        <taxon>Micrococcales</taxon>
        <taxon>Promicromonosporaceae</taxon>
        <taxon>Cellulosimicrobium</taxon>
    </lineage>
</organism>
<name>A0A0H2KRZ8_9MICO</name>
<evidence type="ECO:0000313" key="2">
    <source>
        <dbReference type="Proteomes" id="UP000035265"/>
    </source>
</evidence>
<dbReference type="EMBL" id="JNBQ01000012">
    <property type="protein sequence ID" value="KLN34574.1"/>
    <property type="molecule type" value="Genomic_DNA"/>
</dbReference>
<dbReference type="RefSeq" id="WP_047232972.1">
    <property type="nucleotide sequence ID" value="NZ_JNBQ01000012.1"/>
</dbReference>
<proteinExistence type="predicted"/>
<protein>
    <recommendedName>
        <fullName evidence="3">Head-to-tail adaptor</fullName>
    </recommendedName>
</protein>
<dbReference type="PATRIC" id="fig|264251.5.peg.2287"/>
<comment type="caution">
    <text evidence="1">The sequence shown here is derived from an EMBL/GenBank/DDBJ whole genome shotgun (WGS) entry which is preliminary data.</text>
</comment>
<dbReference type="AlphaFoldDB" id="A0A0H2KRZ8"/>
<dbReference type="Proteomes" id="UP000035265">
    <property type="component" value="Unassembled WGS sequence"/>
</dbReference>